<proteinExistence type="predicted"/>
<sequence>DQVPVMDQKQNPLQQLDQIAVNDHLSKLLDDLPAMELVLQRFHESKPLIRACVGLDTADANQLEQTIGQVDDTILLLKLHLEHQFHIFETILSKTVKKSMTPNTLVLLCEKLGARQKAKIADPISKHESAAITKGLLKVLHNPLQEQR</sequence>
<evidence type="ECO:0000313" key="1">
    <source>
        <dbReference type="EMBL" id="CRZ12543.1"/>
    </source>
</evidence>
<dbReference type="EMBL" id="HACM01012101">
    <property type="protein sequence ID" value="CRZ12543.1"/>
    <property type="molecule type" value="Transcribed_RNA"/>
</dbReference>
<dbReference type="AlphaFoldDB" id="A0A0H5RES9"/>
<name>A0A0H5RES9_9EUKA</name>
<organism evidence="1">
    <name type="scientific">Spongospora subterranea</name>
    <dbReference type="NCBI Taxonomy" id="70186"/>
    <lineage>
        <taxon>Eukaryota</taxon>
        <taxon>Sar</taxon>
        <taxon>Rhizaria</taxon>
        <taxon>Endomyxa</taxon>
        <taxon>Phytomyxea</taxon>
        <taxon>Plasmodiophorida</taxon>
        <taxon>Plasmodiophoridae</taxon>
        <taxon>Spongospora</taxon>
    </lineage>
</organism>
<reference evidence="1" key="1">
    <citation type="submission" date="2015-04" db="EMBL/GenBank/DDBJ databases">
        <title>The genome sequence of the plant pathogenic Rhizarian Plasmodiophora brassicae reveals insights in its biotrophic life cycle and the origin of chitin synthesis.</title>
        <authorList>
            <person name="Schwelm A."/>
            <person name="Fogelqvist J."/>
            <person name="Knaust A."/>
            <person name="Julke S."/>
            <person name="Lilja T."/>
            <person name="Dhandapani V."/>
            <person name="Bonilla-Rosso G."/>
            <person name="Karlsson M."/>
            <person name="Shevchenko A."/>
            <person name="Choi S.R."/>
            <person name="Kim H.G."/>
            <person name="Park J.Y."/>
            <person name="Lim Y.P."/>
            <person name="Ludwig-Muller J."/>
            <person name="Dixelius C."/>
        </authorList>
    </citation>
    <scope>NUCLEOTIDE SEQUENCE</scope>
    <source>
        <tissue evidence="1">Potato root galls</tissue>
    </source>
</reference>
<accession>A0A0H5RES9</accession>
<feature type="non-terminal residue" evidence="1">
    <location>
        <position position="1"/>
    </location>
</feature>
<protein>
    <submittedName>
        <fullName evidence="1">Uncharacterized protein</fullName>
    </submittedName>
</protein>